<gene>
    <name evidence="2" type="ORF">GCM10009020_02350</name>
</gene>
<feature type="transmembrane region" description="Helical" evidence="1">
    <location>
        <begin position="423"/>
        <end position="448"/>
    </location>
</feature>
<feature type="transmembrane region" description="Helical" evidence="1">
    <location>
        <begin position="164"/>
        <end position="183"/>
    </location>
</feature>
<feature type="transmembrane region" description="Helical" evidence="1">
    <location>
        <begin position="392"/>
        <end position="417"/>
    </location>
</feature>
<feature type="transmembrane region" description="Helical" evidence="1">
    <location>
        <begin position="68"/>
        <end position="90"/>
    </location>
</feature>
<feature type="transmembrane region" description="Helical" evidence="1">
    <location>
        <begin position="37"/>
        <end position="56"/>
    </location>
</feature>
<feature type="transmembrane region" description="Helical" evidence="1">
    <location>
        <begin position="302"/>
        <end position="322"/>
    </location>
</feature>
<name>A0AAV3T780_9EURY</name>
<evidence type="ECO:0000313" key="3">
    <source>
        <dbReference type="Proteomes" id="UP001500420"/>
    </source>
</evidence>
<feature type="transmembrane region" description="Helical" evidence="1">
    <location>
        <begin position="102"/>
        <end position="122"/>
    </location>
</feature>
<keyword evidence="1" id="KW-0472">Membrane</keyword>
<evidence type="ECO:0000313" key="2">
    <source>
        <dbReference type="EMBL" id="GAA0661643.1"/>
    </source>
</evidence>
<feature type="transmembrane region" description="Helical" evidence="1">
    <location>
        <begin position="272"/>
        <end position="290"/>
    </location>
</feature>
<protein>
    <recommendedName>
        <fullName evidence="4">Cytochrome oxidase subunit I profile domain-containing protein</fullName>
    </recommendedName>
</protein>
<feature type="transmembrane region" description="Helical" evidence="1">
    <location>
        <begin position="128"/>
        <end position="152"/>
    </location>
</feature>
<feature type="transmembrane region" description="Helical" evidence="1">
    <location>
        <begin position="342"/>
        <end position="364"/>
    </location>
</feature>
<dbReference type="SUPFAM" id="SSF81442">
    <property type="entry name" value="Cytochrome c oxidase subunit I-like"/>
    <property type="match status" value="2"/>
</dbReference>
<dbReference type="EMBL" id="BAAADV010000001">
    <property type="protein sequence ID" value="GAA0661643.1"/>
    <property type="molecule type" value="Genomic_DNA"/>
</dbReference>
<dbReference type="Gene3D" id="1.20.210.10">
    <property type="entry name" value="Cytochrome c oxidase-like, subunit I domain"/>
    <property type="match status" value="2"/>
</dbReference>
<keyword evidence="1" id="KW-0812">Transmembrane</keyword>
<dbReference type="InterPro" id="IPR036927">
    <property type="entry name" value="Cyt_c_oxase-like_su1_sf"/>
</dbReference>
<keyword evidence="1" id="KW-1133">Transmembrane helix</keyword>
<organism evidence="2 3">
    <name type="scientific">Natronoarchaeum mannanilyticum</name>
    <dbReference type="NCBI Taxonomy" id="926360"/>
    <lineage>
        <taxon>Archaea</taxon>
        <taxon>Methanobacteriati</taxon>
        <taxon>Methanobacteriota</taxon>
        <taxon>Stenosarchaea group</taxon>
        <taxon>Halobacteria</taxon>
        <taxon>Halobacteriales</taxon>
        <taxon>Natronoarchaeaceae</taxon>
    </lineage>
</organism>
<evidence type="ECO:0000256" key="1">
    <source>
        <dbReference type="SAM" id="Phobius"/>
    </source>
</evidence>
<reference evidence="2 3" key="1">
    <citation type="journal article" date="2019" name="Int. J. Syst. Evol. Microbiol.">
        <title>The Global Catalogue of Microorganisms (GCM) 10K type strain sequencing project: providing services to taxonomists for standard genome sequencing and annotation.</title>
        <authorList>
            <consortium name="The Broad Institute Genomics Platform"/>
            <consortium name="The Broad Institute Genome Sequencing Center for Infectious Disease"/>
            <person name="Wu L."/>
            <person name="Ma J."/>
        </authorList>
    </citation>
    <scope>NUCLEOTIDE SEQUENCE [LARGE SCALE GENOMIC DNA]</scope>
    <source>
        <strain evidence="2 3">JCM 16328</strain>
    </source>
</reference>
<dbReference type="AlphaFoldDB" id="A0AAV3T780"/>
<feature type="transmembrane region" description="Helical" evidence="1">
    <location>
        <begin position="246"/>
        <end position="266"/>
    </location>
</feature>
<keyword evidence="3" id="KW-1185">Reference proteome</keyword>
<dbReference type="Proteomes" id="UP001500420">
    <property type="component" value="Unassembled WGS sequence"/>
</dbReference>
<proteinExistence type="predicted"/>
<comment type="caution">
    <text evidence="2">The sequence shown here is derived from an EMBL/GenBank/DDBJ whole genome shotgun (WGS) entry which is preliminary data.</text>
</comment>
<accession>A0AAV3T780</accession>
<evidence type="ECO:0008006" key="4">
    <source>
        <dbReference type="Google" id="ProtNLM"/>
    </source>
</evidence>
<sequence>MFGATRTEIRTLEAGMSAVPGNVDTDRQPPMTVPLRHFVVALAFLLAGTALGVGAARGNVPGMASLAHVHLLLAGWVCVTIMGAMTQFVPVWSGVELHSRRLAVAQLWLVVVGLVGFVVGLLQWRPALLPWFGGLMLLGFWTFAYNVGRTLAAVEDYDVTERHFAAALGFFVLLTLLGFVLALDFANPFLFERGIDRGGVVAAHATLAVFGAVLTTVIGALYQLATMFTQTELRGVDLKIRRFEEVAYPFGVLTLAAGRLLASAPLARLGGALVALSLLGVAGILAQRLYETRVEWTPMLSRYAVAAPAMALWALATLPAWLRTPLDPAVRFGAPGAAHLLAFGVVGFVVLGTVYHVVPFIVWVHRYSDLLGFEDVPMIDDLYDDRLAAADFALLFVGFAAISVSEWLAGGALGAAALAAPDWLVPVGGVLATLGASVFVVNVVLVLYEHGPHTFRGLLFGVGTNGGEADAEAAAASEHNR</sequence>
<feature type="transmembrane region" description="Helical" evidence="1">
    <location>
        <begin position="203"/>
        <end position="225"/>
    </location>
</feature>